<reference evidence="2" key="1">
    <citation type="submission" date="2020-11" db="EMBL/GenBank/DDBJ databases">
        <authorList>
            <consortium name="DOE Joint Genome Institute"/>
            <person name="Ahrendt S."/>
            <person name="Riley R."/>
            <person name="Andreopoulos W."/>
            <person name="Labutti K."/>
            <person name="Pangilinan J."/>
            <person name="Ruiz-Duenas F.J."/>
            <person name="Barrasa J.M."/>
            <person name="Sanchez-Garcia M."/>
            <person name="Camarero S."/>
            <person name="Miyauchi S."/>
            <person name="Serrano A."/>
            <person name="Linde D."/>
            <person name="Babiker R."/>
            <person name="Drula E."/>
            <person name="Ayuso-Fernandez I."/>
            <person name="Pacheco R."/>
            <person name="Padilla G."/>
            <person name="Ferreira P."/>
            <person name="Barriuso J."/>
            <person name="Kellner H."/>
            <person name="Castanera R."/>
            <person name="Alfaro M."/>
            <person name="Ramirez L."/>
            <person name="Pisabarro A.G."/>
            <person name="Kuo A."/>
            <person name="Tritt A."/>
            <person name="Lipzen A."/>
            <person name="He G."/>
            <person name="Yan M."/>
            <person name="Ng V."/>
            <person name="Cullen D."/>
            <person name="Martin F."/>
            <person name="Rosso M.-N."/>
            <person name="Henrissat B."/>
            <person name="Hibbett D."/>
            <person name="Martinez A.T."/>
            <person name="Grigoriev I.V."/>
        </authorList>
    </citation>
    <scope>NUCLEOTIDE SEQUENCE</scope>
    <source>
        <strain evidence="2">MF-IS2</strain>
    </source>
</reference>
<keyword evidence="1" id="KW-0472">Membrane</keyword>
<dbReference type="AlphaFoldDB" id="A0A9P6BX52"/>
<keyword evidence="1" id="KW-1133">Transmembrane helix</keyword>
<keyword evidence="3" id="KW-1185">Reference proteome</keyword>
<feature type="transmembrane region" description="Helical" evidence="1">
    <location>
        <begin position="344"/>
        <end position="371"/>
    </location>
</feature>
<feature type="non-terminal residue" evidence="2">
    <location>
        <position position="552"/>
    </location>
</feature>
<keyword evidence="1" id="KW-0812">Transmembrane</keyword>
<dbReference type="Proteomes" id="UP000807342">
    <property type="component" value="Unassembled WGS sequence"/>
</dbReference>
<evidence type="ECO:0000256" key="1">
    <source>
        <dbReference type="SAM" id="Phobius"/>
    </source>
</evidence>
<dbReference type="EMBL" id="MU151929">
    <property type="protein sequence ID" value="KAF9441384.1"/>
    <property type="molecule type" value="Genomic_DNA"/>
</dbReference>
<organism evidence="2 3">
    <name type="scientific">Macrolepiota fuliginosa MF-IS2</name>
    <dbReference type="NCBI Taxonomy" id="1400762"/>
    <lineage>
        <taxon>Eukaryota</taxon>
        <taxon>Fungi</taxon>
        <taxon>Dikarya</taxon>
        <taxon>Basidiomycota</taxon>
        <taxon>Agaricomycotina</taxon>
        <taxon>Agaricomycetes</taxon>
        <taxon>Agaricomycetidae</taxon>
        <taxon>Agaricales</taxon>
        <taxon>Agaricineae</taxon>
        <taxon>Agaricaceae</taxon>
        <taxon>Macrolepiota</taxon>
    </lineage>
</organism>
<evidence type="ECO:0000313" key="2">
    <source>
        <dbReference type="EMBL" id="KAF9441384.1"/>
    </source>
</evidence>
<comment type="caution">
    <text evidence="2">The sequence shown here is derived from an EMBL/GenBank/DDBJ whole genome shotgun (WGS) entry which is preliminary data.</text>
</comment>
<accession>A0A9P6BX52</accession>
<gene>
    <name evidence="2" type="ORF">P691DRAFT_812851</name>
</gene>
<protein>
    <submittedName>
        <fullName evidence="2">Uncharacterized protein</fullName>
    </submittedName>
</protein>
<sequence length="552" mass="61779">MEEKQPISELSRSFDYSQTHDDGIKESFLKFSAKMNELDKQLGRFSNDCLQLGRVAGLLSAIKITREMLGRTREAFFRNAIALHPELFELARQDCTAKSRDPNGQRYFIPPEYFHDRLPPFRILPIALEELAQSFNRLHVRIDQIGGFTHEALSLKSLLLSLGCDLMYRVSYIRVHSDRLNTPSIQHYVHQFTDLLVTDFEKVQAAFEEFTAIGIPAISHEQQRSSQNLASILTAATFFSSVTATTLQMSVGTNPPSGTLHVASMLWFASLVFSVGAALNCLLAMAWKEARSYPWGTLLPLWVIMLINGSQLLFLGASIVMFSAGLVVYAYSSGQALYTPYVTVAVTAATSFGLIVILIWMIYMICVSLVLRQQAGVTKSSRESIYSGVSGASSILSNRISGTLSNILFSFGRRRYTDKDDIEKVEERGITVEGSPTREETSPRRLKAKLRETVKNASTMGTAVSAFISAGHRYGRNIWKVPTAPKNRFHIDTNIPSIPTTQLNLPLQPVMTIELARYGTVHDIAYSEDGRWLAVLAQRRVHTSHGQRYMTR</sequence>
<feature type="transmembrane region" description="Helical" evidence="1">
    <location>
        <begin position="229"/>
        <end position="247"/>
    </location>
</feature>
<evidence type="ECO:0000313" key="3">
    <source>
        <dbReference type="Proteomes" id="UP000807342"/>
    </source>
</evidence>
<name>A0A9P6BX52_9AGAR</name>
<feature type="transmembrane region" description="Helical" evidence="1">
    <location>
        <begin position="267"/>
        <end position="287"/>
    </location>
</feature>
<dbReference type="OrthoDB" id="972532at2759"/>
<feature type="transmembrane region" description="Helical" evidence="1">
    <location>
        <begin position="299"/>
        <end position="332"/>
    </location>
</feature>
<proteinExistence type="predicted"/>